<dbReference type="GO" id="GO:0016887">
    <property type="term" value="F:ATP hydrolysis activity"/>
    <property type="evidence" value="ECO:0007669"/>
    <property type="project" value="InterPro"/>
</dbReference>
<dbReference type="PANTHER" id="PTHR24221">
    <property type="entry name" value="ATP-BINDING CASSETTE SUB-FAMILY B"/>
    <property type="match status" value="1"/>
</dbReference>
<dbReference type="Gene3D" id="3.40.50.300">
    <property type="entry name" value="P-loop containing nucleotide triphosphate hydrolases"/>
    <property type="match status" value="1"/>
</dbReference>
<dbReference type="GO" id="GO:0020037">
    <property type="term" value="F:heme binding"/>
    <property type="evidence" value="ECO:0007669"/>
    <property type="project" value="TreeGrafter"/>
</dbReference>
<dbReference type="SUPFAM" id="SSF52540">
    <property type="entry name" value="P-loop containing nucleoside triphosphate hydrolases"/>
    <property type="match status" value="1"/>
</dbReference>
<dbReference type="GO" id="GO:0005774">
    <property type="term" value="C:vacuolar membrane"/>
    <property type="evidence" value="ECO:0007669"/>
    <property type="project" value="TreeGrafter"/>
</dbReference>
<gene>
    <name evidence="2" type="ORF">PENTCL1PPCAC_13185</name>
</gene>
<evidence type="ECO:0000259" key="1">
    <source>
        <dbReference type="Pfam" id="PF00005"/>
    </source>
</evidence>
<dbReference type="PANTHER" id="PTHR24221:SF654">
    <property type="entry name" value="ATP-BINDING CASSETTE SUB-FAMILY B MEMBER 6"/>
    <property type="match status" value="1"/>
</dbReference>
<feature type="domain" description="ABC transporter" evidence="1">
    <location>
        <begin position="31"/>
        <end position="76"/>
    </location>
</feature>
<comment type="caution">
    <text evidence="2">The sequence shown here is derived from an EMBL/GenBank/DDBJ whole genome shotgun (WGS) entry which is preliminary data.</text>
</comment>
<dbReference type="Pfam" id="PF00005">
    <property type="entry name" value="ABC_tran"/>
    <property type="match status" value="1"/>
</dbReference>
<evidence type="ECO:0000313" key="3">
    <source>
        <dbReference type="Proteomes" id="UP001432027"/>
    </source>
</evidence>
<protein>
    <recommendedName>
        <fullName evidence="1">ABC transporter domain-containing protein</fullName>
    </recommendedName>
</protein>
<organism evidence="2 3">
    <name type="scientific">Pristionchus entomophagus</name>
    <dbReference type="NCBI Taxonomy" id="358040"/>
    <lineage>
        <taxon>Eukaryota</taxon>
        <taxon>Metazoa</taxon>
        <taxon>Ecdysozoa</taxon>
        <taxon>Nematoda</taxon>
        <taxon>Chromadorea</taxon>
        <taxon>Rhabditida</taxon>
        <taxon>Rhabditina</taxon>
        <taxon>Diplogasteromorpha</taxon>
        <taxon>Diplogasteroidea</taxon>
        <taxon>Neodiplogasteridae</taxon>
        <taxon>Pristionchus</taxon>
    </lineage>
</organism>
<feature type="non-terminal residue" evidence="2">
    <location>
        <position position="1"/>
    </location>
</feature>
<dbReference type="Proteomes" id="UP001432027">
    <property type="component" value="Unassembled WGS sequence"/>
</dbReference>
<keyword evidence="3" id="KW-1185">Reference proteome</keyword>
<name>A0AAV5T656_9BILA</name>
<reference evidence="2" key="1">
    <citation type="submission" date="2023-10" db="EMBL/GenBank/DDBJ databases">
        <title>Genome assembly of Pristionchus species.</title>
        <authorList>
            <person name="Yoshida K."/>
            <person name="Sommer R.J."/>
        </authorList>
    </citation>
    <scope>NUCLEOTIDE SEQUENCE</scope>
    <source>
        <strain evidence="2">RS0144</strain>
    </source>
</reference>
<dbReference type="GO" id="GO:0015439">
    <property type="term" value="F:ABC-type heme transporter activity"/>
    <property type="evidence" value="ECO:0007669"/>
    <property type="project" value="TreeGrafter"/>
</dbReference>
<accession>A0AAV5T656</accession>
<dbReference type="InterPro" id="IPR003439">
    <property type="entry name" value="ABC_transporter-like_ATP-bd"/>
</dbReference>
<dbReference type="EMBL" id="BTSX01000003">
    <property type="protein sequence ID" value="GMS91010.1"/>
    <property type="molecule type" value="Genomic_DNA"/>
</dbReference>
<evidence type="ECO:0000313" key="2">
    <source>
        <dbReference type="EMBL" id="GMS91010.1"/>
    </source>
</evidence>
<dbReference type="AlphaFoldDB" id="A0AAV5T656"/>
<sequence length="153" mass="16868">LRYNIRFGRPSTTDEEVEDAARSAMIHDKILTLPNGYDTVVGERGLKLSGGEKQRGAITRTIFKQPQFIFLDECTSALDTDTERAIQKCLEELCASRTTVVVAHRLSTIVRSTQIIVLDKGRSAERGTHQALLEADGICAAHVGIADCRGRVR</sequence>
<proteinExistence type="predicted"/>
<dbReference type="InterPro" id="IPR027417">
    <property type="entry name" value="P-loop_NTPase"/>
</dbReference>
<dbReference type="InterPro" id="IPR039421">
    <property type="entry name" value="Type_1_exporter"/>
</dbReference>
<dbReference type="GO" id="GO:0005524">
    <property type="term" value="F:ATP binding"/>
    <property type="evidence" value="ECO:0007669"/>
    <property type="project" value="InterPro"/>
</dbReference>